<keyword evidence="2 6" id="KW-0805">Transcription regulation</keyword>
<gene>
    <name evidence="8" type="primary">NFYA10</name>
    <name evidence="8" type="ORF">MA16_Dca008113</name>
</gene>
<feature type="compositionally biased region" description="Polar residues" evidence="7">
    <location>
        <begin position="229"/>
        <end position="272"/>
    </location>
</feature>
<keyword evidence="4 6" id="KW-0804">Transcription</keyword>
<dbReference type="PROSITE" id="PS51152">
    <property type="entry name" value="NFYA_HAP2_2"/>
    <property type="match status" value="1"/>
</dbReference>
<proteinExistence type="inferred from homology"/>
<accession>A0A2I0WD14</accession>
<comment type="function">
    <text evidence="6">Component of the sequence-specific heterotrimeric transcription factor (NF-Y) which specifically recognizes a 5'-CCAAT-3' box motif found in the promoters of its target genes.</text>
</comment>
<dbReference type="AlphaFoldDB" id="A0A2I0WD14"/>
<dbReference type="GO" id="GO:0003700">
    <property type="term" value="F:DNA-binding transcription factor activity"/>
    <property type="evidence" value="ECO:0007669"/>
    <property type="project" value="UniProtKB-UniRule"/>
</dbReference>
<dbReference type="PANTHER" id="PTHR12632">
    <property type="entry name" value="TRANSCRIPTION FACTOR NF-Y ALPHA-RELATED"/>
    <property type="match status" value="1"/>
</dbReference>
<evidence type="ECO:0000313" key="8">
    <source>
        <dbReference type="EMBL" id="PKU73549.1"/>
    </source>
</evidence>
<evidence type="ECO:0000256" key="1">
    <source>
        <dbReference type="ARBA" id="ARBA00004123"/>
    </source>
</evidence>
<keyword evidence="9" id="KW-1185">Reference proteome</keyword>
<dbReference type="STRING" id="906689.A0A2I0WD14"/>
<keyword evidence="3 6" id="KW-0238">DNA-binding</keyword>
<comment type="subcellular location">
    <subcellularLocation>
        <location evidence="1 6">Nucleus</location>
    </subcellularLocation>
</comment>
<dbReference type="PRINTS" id="PR00616">
    <property type="entry name" value="CCAATSUBUNTB"/>
</dbReference>
<dbReference type="SMART" id="SM00521">
    <property type="entry name" value="CBF"/>
    <property type="match status" value="1"/>
</dbReference>
<evidence type="ECO:0000256" key="6">
    <source>
        <dbReference type="RuleBase" id="RU367155"/>
    </source>
</evidence>
<evidence type="ECO:0000256" key="7">
    <source>
        <dbReference type="SAM" id="MobiDB-lite"/>
    </source>
</evidence>
<comment type="similarity">
    <text evidence="6">Belongs to the NFYA/HAP2 subunit family.</text>
</comment>
<evidence type="ECO:0000256" key="5">
    <source>
        <dbReference type="ARBA" id="ARBA00023242"/>
    </source>
</evidence>
<reference evidence="8 9" key="2">
    <citation type="journal article" date="2017" name="Nature">
        <title>The Apostasia genome and the evolution of orchids.</title>
        <authorList>
            <person name="Zhang G.Q."/>
            <person name="Liu K.W."/>
            <person name="Li Z."/>
            <person name="Lohaus R."/>
            <person name="Hsiao Y.Y."/>
            <person name="Niu S.C."/>
            <person name="Wang J.Y."/>
            <person name="Lin Y.C."/>
            <person name="Xu Q."/>
            <person name="Chen L.J."/>
            <person name="Yoshida K."/>
            <person name="Fujiwara S."/>
            <person name="Wang Z.W."/>
            <person name="Zhang Y.Q."/>
            <person name="Mitsuda N."/>
            <person name="Wang M."/>
            <person name="Liu G.H."/>
            <person name="Pecoraro L."/>
            <person name="Huang H.X."/>
            <person name="Xiao X.J."/>
            <person name="Lin M."/>
            <person name="Wu X.Y."/>
            <person name="Wu W.L."/>
            <person name="Chen Y.Y."/>
            <person name="Chang S.B."/>
            <person name="Sakamoto S."/>
            <person name="Ohme-Takagi M."/>
            <person name="Yagi M."/>
            <person name="Zeng S.J."/>
            <person name="Shen C.Y."/>
            <person name="Yeh C.M."/>
            <person name="Luo Y.B."/>
            <person name="Tsai W.C."/>
            <person name="Van de Peer Y."/>
            <person name="Liu Z.J."/>
        </authorList>
    </citation>
    <scope>NUCLEOTIDE SEQUENCE [LARGE SCALE GENOMIC DNA]</scope>
    <source>
        <tissue evidence="8">The whole plant</tissue>
    </source>
</reference>
<evidence type="ECO:0000256" key="4">
    <source>
        <dbReference type="ARBA" id="ARBA00023163"/>
    </source>
</evidence>
<protein>
    <recommendedName>
        <fullName evidence="6">Nuclear transcription factor Y subunit</fullName>
    </recommendedName>
</protein>
<name>A0A2I0WD14_9ASPA</name>
<feature type="region of interest" description="Disordered" evidence="7">
    <location>
        <begin position="200"/>
        <end position="272"/>
    </location>
</feature>
<reference evidence="8 9" key="1">
    <citation type="journal article" date="2016" name="Sci. Rep.">
        <title>The Dendrobium catenatum Lindl. genome sequence provides insights into polysaccharide synthase, floral development and adaptive evolution.</title>
        <authorList>
            <person name="Zhang G.Q."/>
            <person name="Xu Q."/>
            <person name="Bian C."/>
            <person name="Tsai W.C."/>
            <person name="Yeh C.M."/>
            <person name="Liu K.W."/>
            <person name="Yoshida K."/>
            <person name="Zhang L.S."/>
            <person name="Chang S.B."/>
            <person name="Chen F."/>
            <person name="Shi Y."/>
            <person name="Su Y.Y."/>
            <person name="Zhang Y.Q."/>
            <person name="Chen L.J."/>
            <person name="Yin Y."/>
            <person name="Lin M."/>
            <person name="Huang H."/>
            <person name="Deng H."/>
            <person name="Wang Z.W."/>
            <person name="Zhu S.L."/>
            <person name="Zhao X."/>
            <person name="Deng C."/>
            <person name="Niu S.C."/>
            <person name="Huang J."/>
            <person name="Wang M."/>
            <person name="Liu G.H."/>
            <person name="Yang H.J."/>
            <person name="Xiao X.J."/>
            <person name="Hsiao Y.Y."/>
            <person name="Wu W.L."/>
            <person name="Chen Y.Y."/>
            <person name="Mitsuda N."/>
            <person name="Ohme-Takagi M."/>
            <person name="Luo Y.B."/>
            <person name="Van de Peer Y."/>
            <person name="Liu Z.J."/>
        </authorList>
    </citation>
    <scope>NUCLEOTIDE SEQUENCE [LARGE SCALE GENOMIC DNA]</scope>
    <source>
        <tissue evidence="8">The whole plant</tissue>
    </source>
</reference>
<dbReference type="Proteomes" id="UP000233837">
    <property type="component" value="Unassembled WGS sequence"/>
</dbReference>
<keyword evidence="5 6" id="KW-0539">Nucleus</keyword>
<comment type="subunit">
    <text evidence="6">Heterotrimer.</text>
</comment>
<dbReference type="GO" id="GO:0003677">
    <property type="term" value="F:DNA binding"/>
    <property type="evidence" value="ECO:0007669"/>
    <property type="project" value="UniProtKB-KW"/>
</dbReference>
<dbReference type="EMBL" id="KZ502741">
    <property type="protein sequence ID" value="PKU73549.1"/>
    <property type="molecule type" value="Genomic_DNA"/>
</dbReference>
<evidence type="ECO:0000313" key="9">
    <source>
        <dbReference type="Proteomes" id="UP000233837"/>
    </source>
</evidence>
<dbReference type="GO" id="GO:0005634">
    <property type="term" value="C:nucleus"/>
    <property type="evidence" value="ECO:0007669"/>
    <property type="project" value="UniProtKB-SubCell"/>
</dbReference>
<organism evidence="8 9">
    <name type="scientific">Dendrobium catenatum</name>
    <dbReference type="NCBI Taxonomy" id="906689"/>
    <lineage>
        <taxon>Eukaryota</taxon>
        <taxon>Viridiplantae</taxon>
        <taxon>Streptophyta</taxon>
        <taxon>Embryophyta</taxon>
        <taxon>Tracheophyta</taxon>
        <taxon>Spermatophyta</taxon>
        <taxon>Magnoliopsida</taxon>
        <taxon>Liliopsida</taxon>
        <taxon>Asparagales</taxon>
        <taxon>Orchidaceae</taxon>
        <taxon>Epidendroideae</taxon>
        <taxon>Malaxideae</taxon>
        <taxon>Dendrobiinae</taxon>
        <taxon>Dendrobium</taxon>
    </lineage>
</organism>
<sequence length="333" mass="36438">MQNMVCFKNTSSVSQTSLGQPAQTSLAPWWIGSQPLYGEPFSQFKNLSGEHTKGDTSLTCASGQVHHAVDQRLGSGQQIEEKGNGCGDSAKFQIIPGKGQKNQPHSTTISLQSPPDFQGRFELGLGQSVVCSNYPYIDQCYGLFATYGAQAMHGRMLLPLNMTADVPVYVNAKQYNGIVRRRKARAKAEMKSKLTKIRKPYLHESRHQHAMRRPRGCGGRFLNTKKDANVQTENKPGNPNNGMRPTRLATSPSSEILQSDSGNPNSASCGSSISRSEVTSMYSQGENDHFHLIEHLRPSLYHPLSSMIVGDHSSVIPSKWGTAADGCCDLLKV</sequence>
<evidence type="ECO:0000256" key="2">
    <source>
        <dbReference type="ARBA" id="ARBA00023015"/>
    </source>
</evidence>
<dbReference type="Gene3D" id="6.10.250.2430">
    <property type="match status" value="1"/>
</dbReference>
<evidence type="ECO:0000256" key="3">
    <source>
        <dbReference type="ARBA" id="ARBA00023125"/>
    </source>
</evidence>
<dbReference type="Pfam" id="PF02045">
    <property type="entry name" value="CBFB_NFYA"/>
    <property type="match status" value="1"/>
</dbReference>
<dbReference type="OrthoDB" id="1097733at2759"/>
<dbReference type="InterPro" id="IPR001289">
    <property type="entry name" value="NFYA"/>
</dbReference>